<evidence type="ECO:0000313" key="1">
    <source>
        <dbReference type="EMBL" id="OBY63770.1"/>
    </source>
</evidence>
<dbReference type="InterPro" id="IPR058060">
    <property type="entry name" value="HYC_CC_PP"/>
</dbReference>
<reference evidence="2" key="1">
    <citation type="submission" date="2016-02" db="EMBL/GenBank/DDBJ databases">
        <title>Paenibacillus sp. LPB0068, isolated from Crassostrea gigas.</title>
        <authorList>
            <person name="Shin S.-K."/>
            <person name="Yi H."/>
        </authorList>
    </citation>
    <scope>NUCLEOTIDE SEQUENCE [LARGE SCALE GENOMIC DNA]</scope>
    <source>
        <strain evidence="2">KCTC 23969</strain>
    </source>
</reference>
<comment type="caution">
    <text evidence="1">The sequence shown here is derived from an EMBL/GenBank/DDBJ whole genome shotgun (WGS) entry which is preliminary data.</text>
</comment>
<proteinExistence type="predicted"/>
<evidence type="ECO:0000313" key="2">
    <source>
        <dbReference type="Proteomes" id="UP000092612"/>
    </source>
</evidence>
<accession>A0A1B8TW04</accession>
<keyword evidence="2" id="KW-1185">Reference proteome</keyword>
<dbReference type="Pfam" id="PF26622">
    <property type="entry name" value="DUF8199"/>
    <property type="match status" value="1"/>
</dbReference>
<dbReference type="STRING" id="996801.BW723_02380"/>
<dbReference type="AlphaFoldDB" id="A0A1B8TW04"/>
<gene>
    <name evidence="1" type="ORF">LPB301_13320</name>
</gene>
<dbReference type="EMBL" id="LSFL01000035">
    <property type="protein sequence ID" value="OBY63770.1"/>
    <property type="molecule type" value="Genomic_DNA"/>
</dbReference>
<dbReference type="RefSeq" id="WP_068362837.1">
    <property type="nucleotide sequence ID" value="NZ_CP019337.1"/>
</dbReference>
<dbReference type="OrthoDB" id="1493875at2"/>
<name>A0A1B8TW04_9FLAO</name>
<dbReference type="Proteomes" id="UP000092612">
    <property type="component" value="Unassembled WGS sequence"/>
</dbReference>
<evidence type="ECO:0008006" key="3">
    <source>
        <dbReference type="Google" id="ProtNLM"/>
    </source>
</evidence>
<protein>
    <recommendedName>
        <fullName evidence="3">Secreted protein</fullName>
    </recommendedName>
</protein>
<dbReference type="KEGG" id="prn:BW723_02380"/>
<sequence>MKKIIIKITSIVLALLVLFSTLSFTVAKHYCGDFLVDVSFTGEAEACGMEMSNVSEAKMKSCCKDEVHKVEGQDELQFQKIDNFSFEKQQFLAAYFLSFKKLLVKNASKNIFYKDFSPPDIPTDYQVLYQVFLI</sequence>
<dbReference type="InterPro" id="IPR058512">
    <property type="entry name" value="DUF8199"/>
</dbReference>
<organism evidence="1 2">
    <name type="scientific">Polaribacter reichenbachii</name>
    <dbReference type="NCBI Taxonomy" id="996801"/>
    <lineage>
        <taxon>Bacteria</taxon>
        <taxon>Pseudomonadati</taxon>
        <taxon>Bacteroidota</taxon>
        <taxon>Flavobacteriia</taxon>
        <taxon>Flavobacteriales</taxon>
        <taxon>Flavobacteriaceae</taxon>
    </lineage>
</organism>
<dbReference type="NCBIfam" id="NF047658">
    <property type="entry name" value="HYC_CC_PP"/>
    <property type="match status" value="1"/>
</dbReference>